<dbReference type="SUPFAM" id="SSF55073">
    <property type="entry name" value="Nucleotide cyclase"/>
    <property type="match status" value="1"/>
</dbReference>
<dbReference type="CDD" id="cd00130">
    <property type="entry name" value="PAS"/>
    <property type="match status" value="2"/>
</dbReference>
<dbReference type="NCBIfam" id="TIGR00254">
    <property type="entry name" value="GGDEF"/>
    <property type="match status" value="1"/>
</dbReference>
<dbReference type="InterPro" id="IPR043128">
    <property type="entry name" value="Rev_trsase/Diguanyl_cyclase"/>
</dbReference>
<dbReference type="SMART" id="SM00091">
    <property type="entry name" value="PAS"/>
    <property type="match status" value="2"/>
</dbReference>
<proteinExistence type="predicted"/>
<dbReference type="PROSITE" id="PS50113">
    <property type="entry name" value="PAC"/>
    <property type="match status" value="1"/>
</dbReference>
<dbReference type="PROSITE" id="PS50112">
    <property type="entry name" value="PAS"/>
    <property type="match status" value="2"/>
</dbReference>
<feature type="domain" description="GGDEF" evidence="3">
    <location>
        <begin position="568"/>
        <end position="698"/>
    </location>
</feature>
<dbReference type="SUPFAM" id="SSF55785">
    <property type="entry name" value="PYP-like sensor domain (PAS domain)"/>
    <property type="match status" value="4"/>
</dbReference>
<dbReference type="InterPro" id="IPR035965">
    <property type="entry name" value="PAS-like_dom_sf"/>
</dbReference>
<dbReference type="PANTHER" id="PTHR44757:SF2">
    <property type="entry name" value="BIOFILM ARCHITECTURE MAINTENANCE PROTEIN MBAA"/>
    <property type="match status" value="1"/>
</dbReference>
<organism evidence="4 5">
    <name type="scientific">Desulfovibrio fairfieldensis</name>
    <dbReference type="NCBI Taxonomy" id="44742"/>
    <lineage>
        <taxon>Bacteria</taxon>
        <taxon>Pseudomonadati</taxon>
        <taxon>Thermodesulfobacteriota</taxon>
        <taxon>Desulfovibrionia</taxon>
        <taxon>Desulfovibrionales</taxon>
        <taxon>Desulfovibrionaceae</taxon>
        <taxon>Desulfovibrio</taxon>
    </lineage>
</organism>
<dbReference type="InterPro" id="IPR001610">
    <property type="entry name" value="PAC"/>
</dbReference>
<feature type="domain" description="PAC" evidence="2">
    <location>
        <begin position="94"/>
        <end position="145"/>
    </location>
</feature>
<dbReference type="InterPro" id="IPR052155">
    <property type="entry name" value="Biofilm_reg_signaling"/>
</dbReference>
<dbReference type="NCBIfam" id="TIGR00229">
    <property type="entry name" value="sensory_box"/>
    <property type="match status" value="2"/>
</dbReference>
<dbReference type="InterPro" id="IPR000014">
    <property type="entry name" value="PAS"/>
</dbReference>
<dbReference type="STRING" id="44742.AXF13_04485"/>
<dbReference type="Gene3D" id="3.30.450.20">
    <property type="entry name" value="PAS domain"/>
    <property type="match status" value="3"/>
</dbReference>
<dbReference type="RefSeq" id="WP_062251800.1">
    <property type="nucleotide sequence ID" value="NZ_CP014229.1"/>
</dbReference>
<evidence type="ECO:0000313" key="4">
    <source>
        <dbReference type="EMBL" id="AMD89426.1"/>
    </source>
</evidence>
<name>A0A0X8JIS1_9BACT</name>
<dbReference type="EMBL" id="CP014229">
    <property type="protein sequence ID" value="AMD89426.1"/>
    <property type="molecule type" value="Genomic_DNA"/>
</dbReference>
<feature type="domain" description="PAS" evidence="1">
    <location>
        <begin position="42"/>
        <end position="91"/>
    </location>
</feature>
<dbReference type="SMART" id="SM00267">
    <property type="entry name" value="GGDEF"/>
    <property type="match status" value="1"/>
</dbReference>
<dbReference type="InterPro" id="IPR000160">
    <property type="entry name" value="GGDEF_dom"/>
</dbReference>
<keyword evidence="5" id="KW-1185">Reference proteome</keyword>
<dbReference type="InterPro" id="IPR029787">
    <property type="entry name" value="Nucleotide_cyclase"/>
</dbReference>
<dbReference type="KEGG" id="dfi:AXF13_04485"/>
<evidence type="ECO:0000313" key="5">
    <source>
        <dbReference type="Proteomes" id="UP000069241"/>
    </source>
</evidence>
<feature type="domain" description="PAS" evidence="1">
    <location>
        <begin position="146"/>
        <end position="221"/>
    </location>
</feature>
<gene>
    <name evidence="4" type="ORF">AXF13_04485</name>
</gene>
<evidence type="ECO:0000259" key="1">
    <source>
        <dbReference type="PROSITE" id="PS50112"/>
    </source>
</evidence>
<evidence type="ECO:0000259" key="3">
    <source>
        <dbReference type="PROSITE" id="PS50887"/>
    </source>
</evidence>
<dbReference type="AlphaFoldDB" id="A0A0X8JIS1"/>
<reference evidence="5" key="1">
    <citation type="submission" date="2016-02" db="EMBL/GenBank/DDBJ databases">
        <authorList>
            <person name="Holder M.E."/>
            <person name="Ajami N.J."/>
            <person name="Petrosino J.F."/>
        </authorList>
    </citation>
    <scope>NUCLEOTIDE SEQUENCE [LARGE SCALE GENOMIC DNA]</scope>
    <source>
        <strain evidence="5">CCUG 45958</strain>
    </source>
</reference>
<dbReference type="CDD" id="cd01949">
    <property type="entry name" value="GGDEF"/>
    <property type="match status" value="1"/>
</dbReference>
<dbReference type="PANTHER" id="PTHR44757">
    <property type="entry name" value="DIGUANYLATE CYCLASE DGCP"/>
    <property type="match status" value="1"/>
</dbReference>
<accession>A0A0X8JIS1</accession>
<protein>
    <submittedName>
        <fullName evidence="4">Diguanylate cyclase</fullName>
    </submittedName>
</protein>
<dbReference type="InterPro" id="IPR013655">
    <property type="entry name" value="PAS_fold_3"/>
</dbReference>
<dbReference type="Gene3D" id="3.30.70.270">
    <property type="match status" value="1"/>
</dbReference>
<dbReference type="SMART" id="SM00086">
    <property type="entry name" value="PAC"/>
    <property type="match status" value="4"/>
</dbReference>
<dbReference type="Pfam" id="PF00990">
    <property type="entry name" value="GGDEF"/>
    <property type="match status" value="1"/>
</dbReference>
<dbReference type="Pfam" id="PF08447">
    <property type="entry name" value="PAS_3"/>
    <property type="match status" value="2"/>
</dbReference>
<evidence type="ECO:0000259" key="2">
    <source>
        <dbReference type="PROSITE" id="PS50113"/>
    </source>
</evidence>
<dbReference type="Proteomes" id="UP000069241">
    <property type="component" value="Chromosome"/>
</dbReference>
<dbReference type="InterPro" id="IPR000700">
    <property type="entry name" value="PAS-assoc_C"/>
</dbReference>
<dbReference type="PROSITE" id="PS50887">
    <property type="entry name" value="GGDEF"/>
    <property type="match status" value="1"/>
</dbReference>
<sequence length="702" mass="79416">MTAELDIDFTSGRAESGTPFRISGDGLSSALVICRAEPEYPLVYVNRAFLAYVGYGHAEFFEKTGGRYAEIIHPEDRELVQKSVDEAARERREFSAEYRVLKKDGGTVWLREMGRETVSGDGQAITVSVCLDMTGEVALREQVKRRGRELQSLMNSLPCGICRVTADEEMSFVYANTYFYSIMGCSPAEAVELGLTSVEKYSYPQDLEMIRSTVRESIARGRAAFELEHRFVNRAGKLAWVLVRCHHDPAEPGYLTCVLFDITLRKRMEEDLRLSEEKSRIAFQHTDKIMAVYDPVSHTLFQTGDAAAVLGVPTEMPDVPESFVANGLVAGESVESLLHFYHSMQQGIPSGSASVKLKTGSRFEWFTGRYTLIFDAEGKPQRSIISYENVTEQHEKELAYQKWIQTFKDQQENSIGYYEFNLTKNIYEGNERRNSGALPEDVKSFSGTVEYISSHYVYEGDLPEYLSSFDREKLLGKYYSGQREIQIEHRRFHADGSLFWVVASIQLIPDPFTKDVKAFILVKDIDAQKKKDLELRSLIELDALTGLLNRGTVVSRVTELLRQGPAGAEHGLIMLDLDNFKLLNDSRGHQFGDEVLREVAESLRDVLRRQDLCGRLGGDEFVVFLPHIPGGPELEKRLEVLRGAAARDYGEGLSITGSLGLARYPQDGITFDELYRKADLALYEAKRRGRDRFVIYHPDLED</sequence>